<evidence type="ECO:0000313" key="3">
    <source>
        <dbReference type="Proteomes" id="UP000199167"/>
    </source>
</evidence>
<proteinExistence type="predicted"/>
<dbReference type="AlphaFoldDB" id="A0A1I0RCL6"/>
<feature type="domain" description="Endonuclease/exonuclease/phosphatase" evidence="1">
    <location>
        <begin position="12"/>
        <end position="238"/>
    </location>
</feature>
<dbReference type="GO" id="GO:0004527">
    <property type="term" value="F:exonuclease activity"/>
    <property type="evidence" value="ECO:0007669"/>
    <property type="project" value="UniProtKB-KW"/>
</dbReference>
<sequence length="247" mass="28169">MFDGTNINKLISLNVEGARHLDRILPFLIRENPTMIALLEAPDFLAYTLSDLGYHTSFAPMMIRTQEGQVFQEGVLVATRQRHISHPHYYYRANPDIVPFVKDDKRNSISHVALHVEIGDINLVATHFTWNKSGETADIHQKNDMLKLLAHLKELPPHILCGDMNIPRQENELYDLLCEHYTDTVPGTYHTSLDRDLHRAGDDPELSKLFDRFMVDYVFTQDQYAASDVRLEFGVSDHAAVVANVTA</sequence>
<dbReference type="SUPFAM" id="SSF56219">
    <property type="entry name" value="DNase I-like"/>
    <property type="match status" value="1"/>
</dbReference>
<evidence type="ECO:0000259" key="1">
    <source>
        <dbReference type="Pfam" id="PF03372"/>
    </source>
</evidence>
<dbReference type="STRING" id="364200.SAMN04488515_2487"/>
<dbReference type="EMBL" id="FOIZ01000002">
    <property type="protein sequence ID" value="SEW38583.1"/>
    <property type="molecule type" value="Genomic_DNA"/>
</dbReference>
<name>A0A1I0RCL6_9RHOB</name>
<dbReference type="OrthoDB" id="9803914at2"/>
<reference evidence="2 3" key="1">
    <citation type="submission" date="2016-10" db="EMBL/GenBank/DDBJ databases">
        <authorList>
            <person name="de Groot N.N."/>
        </authorList>
    </citation>
    <scope>NUCLEOTIDE SEQUENCE [LARGE SCALE GENOMIC DNA]</scope>
    <source>
        <strain evidence="2 3">DSM 17925</strain>
    </source>
</reference>
<evidence type="ECO:0000313" key="2">
    <source>
        <dbReference type="EMBL" id="SEW38583.1"/>
    </source>
</evidence>
<keyword evidence="2" id="KW-0378">Hydrolase</keyword>
<dbReference type="Pfam" id="PF03372">
    <property type="entry name" value="Exo_endo_phos"/>
    <property type="match status" value="1"/>
</dbReference>
<dbReference type="RefSeq" id="WP_089995218.1">
    <property type="nucleotide sequence ID" value="NZ_FOIZ01000002.1"/>
</dbReference>
<keyword evidence="2" id="KW-0540">Nuclease</keyword>
<organism evidence="2 3">
    <name type="scientific">Cognatiyoonia koreensis</name>
    <dbReference type="NCBI Taxonomy" id="364200"/>
    <lineage>
        <taxon>Bacteria</taxon>
        <taxon>Pseudomonadati</taxon>
        <taxon>Pseudomonadota</taxon>
        <taxon>Alphaproteobacteria</taxon>
        <taxon>Rhodobacterales</taxon>
        <taxon>Paracoccaceae</taxon>
        <taxon>Cognatiyoonia</taxon>
    </lineage>
</organism>
<dbReference type="Proteomes" id="UP000199167">
    <property type="component" value="Unassembled WGS sequence"/>
</dbReference>
<protein>
    <submittedName>
        <fullName evidence="2">Exonuclease III</fullName>
    </submittedName>
</protein>
<keyword evidence="2" id="KW-0269">Exonuclease</keyword>
<dbReference type="Gene3D" id="3.60.10.10">
    <property type="entry name" value="Endonuclease/exonuclease/phosphatase"/>
    <property type="match status" value="1"/>
</dbReference>
<gene>
    <name evidence="2" type="ORF">SAMN04488515_2487</name>
</gene>
<keyword evidence="3" id="KW-1185">Reference proteome</keyword>
<dbReference type="InterPro" id="IPR036691">
    <property type="entry name" value="Endo/exonu/phosph_ase_sf"/>
</dbReference>
<accession>A0A1I0RCL6</accession>
<dbReference type="InterPro" id="IPR005135">
    <property type="entry name" value="Endo/exonuclease/phosphatase"/>
</dbReference>